<evidence type="ECO:0000256" key="4">
    <source>
        <dbReference type="PROSITE-ProRule" id="PRU00335"/>
    </source>
</evidence>
<feature type="domain" description="HTH tetR-type" evidence="5">
    <location>
        <begin position="14"/>
        <end position="73"/>
    </location>
</feature>
<gene>
    <name evidence="6" type="ORF">ACFSYH_05485</name>
</gene>
<dbReference type="InterPro" id="IPR001647">
    <property type="entry name" value="HTH_TetR"/>
</dbReference>
<dbReference type="PANTHER" id="PTHR30055:SF234">
    <property type="entry name" value="HTH-TYPE TRANSCRIPTIONAL REGULATOR BETI"/>
    <property type="match status" value="1"/>
</dbReference>
<dbReference type="Pfam" id="PF00440">
    <property type="entry name" value="TetR_N"/>
    <property type="match status" value="1"/>
</dbReference>
<keyword evidence="7" id="KW-1185">Reference proteome</keyword>
<accession>A0ABW5XC52</accession>
<feature type="DNA-binding region" description="H-T-H motif" evidence="4">
    <location>
        <begin position="36"/>
        <end position="55"/>
    </location>
</feature>
<dbReference type="Proteomes" id="UP001597391">
    <property type="component" value="Unassembled WGS sequence"/>
</dbReference>
<protein>
    <submittedName>
        <fullName evidence="6">TetR/AcrR family transcriptional regulator</fullName>
    </submittedName>
</protein>
<evidence type="ECO:0000259" key="5">
    <source>
        <dbReference type="PROSITE" id="PS50977"/>
    </source>
</evidence>
<comment type="caution">
    <text evidence="6">The sequence shown here is derived from an EMBL/GenBank/DDBJ whole genome shotgun (WGS) entry which is preliminary data.</text>
</comment>
<dbReference type="SUPFAM" id="SSF46689">
    <property type="entry name" value="Homeodomain-like"/>
    <property type="match status" value="1"/>
</dbReference>
<dbReference type="RefSeq" id="WP_377465655.1">
    <property type="nucleotide sequence ID" value="NZ_JBHUOP010000002.1"/>
</dbReference>
<keyword evidence="2 4" id="KW-0238">DNA-binding</keyword>
<reference evidence="7" key="1">
    <citation type="journal article" date="2019" name="Int. J. Syst. Evol. Microbiol.">
        <title>The Global Catalogue of Microorganisms (GCM) 10K type strain sequencing project: providing services to taxonomists for standard genome sequencing and annotation.</title>
        <authorList>
            <consortium name="The Broad Institute Genomics Platform"/>
            <consortium name="The Broad Institute Genome Sequencing Center for Infectious Disease"/>
            <person name="Wu L."/>
            <person name="Ma J."/>
        </authorList>
    </citation>
    <scope>NUCLEOTIDE SEQUENCE [LARGE SCALE GENOMIC DNA]</scope>
    <source>
        <strain evidence="7">KCTC 33576</strain>
    </source>
</reference>
<organism evidence="6 7">
    <name type="scientific">Populibacterium corticicola</name>
    <dbReference type="NCBI Taxonomy" id="1812826"/>
    <lineage>
        <taxon>Bacteria</taxon>
        <taxon>Bacillati</taxon>
        <taxon>Actinomycetota</taxon>
        <taxon>Actinomycetes</taxon>
        <taxon>Micrococcales</taxon>
        <taxon>Jonesiaceae</taxon>
        <taxon>Populibacterium</taxon>
    </lineage>
</organism>
<keyword evidence="1" id="KW-0805">Transcription regulation</keyword>
<proteinExistence type="predicted"/>
<dbReference type="EMBL" id="JBHUOP010000002">
    <property type="protein sequence ID" value="MFD2840020.1"/>
    <property type="molecule type" value="Genomic_DNA"/>
</dbReference>
<evidence type="ECO:0000256" key="1">
    <source>
        <dbReference type="ARBA" id="ARBA00023015"/>
    </source>
</evidence>
<sequence>MHNQSLSRREQNKADAYLAIHRAAYRLVVENECNAPVEEIAAEAGVSQRTFFNYFKSKEEAVVGLRAPQITRAQHDELRENGGHNLFDRVVSLYFHVVRDTVIDPDSFRSRVAVFRERPEHKIFLHRHMAACESAVNDAVAEVLADLNLDVAGLGSPEASARGIATFAGSVVRYTFSTHPDALSDDGELRFREALDVFRRLMKETQ</sequence>
<keyword evidence="3" id="KW-0804">Transcription</keyword>
<evidence type="ECO:0000256" key="2">
    <source>
        <dbReference type="ARBA" id="ARBA00023125"/>
    </source>
</evidence>
<evidence type="ECO:0000256" key="3">
    <source>
        <dbReference type="ARBA" id="ARBA00023163"/>
    </source>
</evidence>
<evidence type="ECO:0000313" key="6">
    <source>
        <dbReference type="EMBL" id="MFD2840020.1"/>
    </source>
</evidence>
<dbReference type="InterPro" id="IPR050109">
    <property type="entry name" value="HTH-type_TetR-like_transc_reg"/>
</dbReference>
<dbReference type="Gene3D" id="1.10.357.10">
    <property type="entry name" value="Tetracycline Repressor, domain 2"/>
    <property type="match status" value="1"/>
</dbReference>
<evidence type="ECO:0000313" key="7">
    <source>
        <dbReference type="Proteomes" id="UP001597391"/>
    </source>
</evidence>
<dbReference type="PANTHER" id="PTHR30055">
    <property type="entry name" value="HTH-TYPE TRANSCRIPTIONAL REGULATOR RUTR"/>
    <property type="match status" value="1"/>
</dbReference>
<name>A0ABW5XC52_9MICO</name>
<dbReference type="PROSITE" id="PS50977">
    <property type="entry name" value="HTH_TETR_2"/>
    <property type="match status" value="1"/>
</dbReference>
<dbReference type="InterPro" id="IPR009057">
    <property type="entry name" value="Homeodomain-like_sf"/>
</dbReference>